<organism evidence="4 5">
    <name type="scientific">Geoanaerobacter pelophilus</name>
    <dbReference type="NCBI Taxonomy" id="60036"/>
    <lineage>
        <taxon>Bacteria</taxon>
        <taxon>Pseudomonadati</taxon>
        <taxon>Thermodesulfobacteriota</taxon>
        <taxon>Desulfuromonadia</taxon>
        <taxon>Geobacterales</taxon>
        <taxon>Geobacteraceae</taxon>
        <taxon>Geoanaerobacter</taxon>
    </lineage>
</organism>
<gene>
    <name evidence="4" type="ORF">GPEL0_01r3484</name>
</gene>
<dbReference type="CDD" id="cd17546">
    <property type="entry name" value="REC_hyHK_CKI1_RcsC-like"/>
    <property type="match status" value="1"/>
</dbReference>
<dbReference type="Proteomes" id="UP000194153">
    <property type="component" value="Unassembled WGS sequence"/>
</dbReference>
<dbReference type="InterPro" id="IPR050595">
    <property type="entry name" value="Bact_response_regulator"/>
</dbReference>
<comment type="caution">
    <text evidence="4">The sequence shown here is derived from an EMBL/GenBank/DDBJ whole genome shotgun (WGS) entry which is preliminary data.</text>
</comment>
<dbReference type="Gene3D" id="2.40.10.220">
    <property type="entry name" value="predicted glycosyltransferase like domains"/>
    <property type="match status" value="1"/>
</dbReference>
<keyword evidence="1 2" id="KW-0597">Phosphoprotein</keyword>
<dbReference type="Gene3D" id="3.40.50.2300">
    <property type="match status" value="1"/>
</dbReference>
<dbReference type="PANTHER" id="PTHR44591">
    <property type="entry name" value="STRESS RESPONSE REGULATOR PROTEIN 1"/>
    <property type="match status" value="1"/>
</dbReference>
<keyword evidence="5" id="KW-1185">Reference proteome</keyword>
<protein>
    <submittedName>
        <fullName evidence="4">Pilus biosynthesis protein PilZ</fullName>
    </submittedName>
</protein>
<evidence type="ECO:0000256" key="1">
    <source>
        <dbReference type="ARBA" id="ARBA00022553"/>
    </source>
</evidence>
<sequence>MRQLFNMRPDLAAEEVNRQRGVGMAYPKIMLVDDTRLILELEKSFLKLSHVDIVTAGNGAEALELIRKDPPDLIFMDMHMPVMDGVACCAELKADPFLCGIPVVMLTTAGKEEDRERAKQAGCDNFLTKPLDRRLFLDLARKYTDAVERREPRIPCHLPALFLQGKTPVGGVVLDIGDGGVFVATRERLLLHQKLRLALYLPGERSRLLELKGWVAWLNEEGKRVHNSLPVGFGMEFLELGEEETAALKSFLATLRPEEPPAS</sequence>
<dbReference type="InterPro" id="IPR001789">
    <property type="entry name" value="Sig_transdc_resp-reg_receiver"/>
</dbReference>
<dbReference type="InterPro" id="IPR011006">
    <property type="entry name" value="CheY-like_superfamily"/>
</dbReference>
<dbReference type="Pfam" id="PF00072">
    <property type="entry name" value="Response_reg"/>
    <property type="match status" value="1"/>
</dbReference>
<dbReference type="SUPFAM" id="SSF52172">
    <property type="entry name" value="CheY-like"/>
    <property type="match status" value="1"/>
</dbReference>
<feature type="modified residue" description="4-aspartylphosphate" evidence="2">
    <location>
        <position position="77"/>
    </location>
</feature>
<evidence type="ECO:0000259" key="3">
    <source>
        <dbReference type="PROSITE" id="PS50110"/>
    </source>
</evidence>
<evidence type="ECO:0000256" key="2">
    <source>
        <dbReference type="PROSITE-ProRule" id="PRU00169"/>
    </source>
</evidence>
<dbReference type="SUPFAM" id="SSF141371">
    <property type="entry name" value="PilZ domain-like"/>
    <property type="match status" value="1"/>
</dbReference>
<feature type="domain" description="Response regulatory" evidence="3">
    <location>
        <begin position="28"/>
        <end position="144"/>
    </location>
</feature>
<dbReference type="Pfam" id="PF07238">
    <property type="entry name" value="PilZ"/>
    <property type="match status" value="1"/>
</dbReference>
<dbReference type="SMART" id="SM00448">
    <property type="entry name" value="REC"/>
    <property type="match status" value="1"/>
</dbReference>
<evidence type="ECO:0000313" key="5">
    <source>
        <dbReference type="Proteomes" id="UP000194153"/>
    </source>
</evidence>
<reference evidence="5" key="1">
    <citation type="submission" date="2017-05" db="EMBL/GenBank/DDBJ databases">
        <title>Draft genome sequence of Geobacter pelophilus, a iron(III)-reducing bacteria.</title>
        <authorList>
            <person name="Aoyagi T."/>
            <person name="Koike H."/>
            <person name="Morita T."/>
            <person name="Sato Y."/>
            <person name="Habe H."/>
            <person name="Hori T."/>
        </authorList>
    </citation>
    <scope>NUCLEOTIDE SEQUENCE [LARGE SCALE GENOMIC DNA]</scope>
    <source>
        <strain evidence="5">Drf2</strain>
    </source>
</reference>
<accession>A0ABQ0MKH8</accession>
<proteinExistence type="predicted"/>
<dbReference type="InterPro" id="IPR009875">
    <property type="entry name" value="PilZ_domain"/>
</dbReference>
<name>A0ABQ0MKH8_9BACT</name>
<dbReference type="PANTHER" id="PTHR44591:SF20">
    <property type="entry name" value="PROTEIN PILH"/>
    <property type="match status" value="1"/>
</dbReference>
<dbReference type="PROSITE" id="PS50110">
    <property type="entry name" value="RESPONSE_REGULATORY"/>
    <property type="match status" value="1"/>
</dbReference>
<evidence type="ECO:0000313" key="4">
    <source>
        <dbReference type="EMBL" id="GAW67585.1"/>
    </source>
</evidence>
<dbReference type="EMBL" id="BDQG01000001">
    <property type="protein sequence ID" value="GAW67585.1"/>
    <property type="molecule type" value="Genomic_DNA"/>
</dbReference>